<feature type="transmembrane region" description="Helical" evidence="11">
    <location>
        <begin position="212"/>
        <end position="232"/>
    </location>
</feature>
<proteinExistence type="predicted"/>
<dbReference type="AlphaFoldDB" id="A0A0K1QBI4"/>
<dbReference type="NCBIfam" id="TIGR00797">
    <property type="entry name" value="matE"/>
    <property type="match status" value="1"/>
</dbReference>
<keyword evidence="13" id="KW-1185">Reference proteome</keyword>
<keyword evidence="7" id="KW-0406">Ion transport</keyword>
<dbReference type="GO" id="GO:0015297">
    <property type="term" value="F:antiporter activity"/>
    <property type="evidence" value="ECO:0007669"/>
    <property type="project" value="UniProtKB-KW"/>
</dbReference>
<dbReference type="RefSeq" id="WP_146653929.1">
    <property type="nucleotide sequence ID" value="NZ_CP012333.1"/>
</dbReference>
<dbReference type="STRING" id="1391654.AKJ09_09772"/>
<evidence type="ECO:0000256" key="10">
    <source>
        <dbReference type="SAM" id="MobiDB-lite"/>
    </source>
</evidence>
<dbReference type="InterPro" id="IPR048279">
    <property type="entry name" value="MdtK-like"/>
</dbReference>
<dbReference type="GO" id="GO:0005886">
    <property type="term" value="C:plasma membrane"/>
    <property type="evidence" value="ECO:0007669"/>
    <property type="project" value="UniProtKB-SubCell"/>
</dbReference>
<dbReference type="PANTHER" id="PTHR43298:SF2">
    <property type="entry name" value="FMN_FAD EXPORTER YEEO-RELATED"/>
    <property type="match status" value="1"/>
</dbReference>
<feature type="region of interest" description="Disordered" evidence="10">
    <location>
        <begin position="1"/>
        <end position="52"/>
    </location>
</feature>
<dbReference type="Pfam" id="PF01554">
    <property type="entry name" value="MatE"/>
    <property type="match status" value="2"/>
</dbReference>
<evidence type="ECO:0000256" key="9">
    <source>
        <dbReference type="ARBA" id="ARBA00031636"/>
    </source>
</evidence>
<evidence type="ECO:0000256" key="3">
    <source>
        <dbReference type="ARBA" id="ARBA00022449"/>
    </source>
</evidence>
<keyword evidence="4" id="KW-1003">Cell membrane</keyword>
<evidence type="ECO:0000256" key="1">
    <source>
        <dbReference type="ARBA" id="ARBA00004651"/>
    </source>
</evidence>
<evidence type="ECO:0000256" key="5">
    <source>
        <dbReference type="ARBA" id="ARBA00022692"/>
    </source>
</evidence>
<accession>A0A0K1QBI4</accession>
<dbReference type="InterPro" id="IPR050222">
    <property type="entry name" value="MATE_MdtK"/>
</dbReference>
<feature type="compositionally biased region" description="Acidic residues" evidence="10">
    <location>
        <begin position="1"/>
        <end position="10"/>
    </location>
</feature>
<dbReference type="OrthoDB" id="9805232at2"/>
<evidence type="ECO:0000313" key="13">
    <source>
        <dbReference type="Proteomes" id="UP000064967"/>
    </source>
</evidence>
<dbReference type="PIRSF" id="PIRSF006603">
    <property type="entry name" value="DinF"/>
    <property type="match status" value="1"/>
</dbReference>
<feature type="transmembrane region" description="Helical" evidence="11">
    <location>
        <begin position="244"/>
        <end position="265"/>
    </location>
</feature>
<feature type="transmembrane region" description="Helical" evidence="11">
    <location>
        <begin position="437"/>
        <end position="457"/>
    </location>
</feature>
<keyword evidence="2" id="KW-0813">Transport</keyword>
<dbReference type="GO" id="GO:0042910">
    <property type="term" value="F:xenobiotic transmembrane transporter activity"/>
    <property type="evidence" value="ECO:0007669"/>
    <property type="project" value="InterPro"/>
</dbReference>
<sequence>MTTEETLEEALEPRRKREVAPGPRSGADDTTDGEARRPVDPVGRPKAPNQVSDLDVMKDPLRELVQLAWPIAAAMLGETAIGLVDTKLVGGLGASALGGVGIATTIMFLFYSLVFGLMRGVKVRTAHAIGEGRGDDGFAYAKAGMLIGGVLGVVVLFACRNVEPALAFLGAEASIVPFARDFAAAITLGAPATCALAALIQHRQAIGDSRTPMVVGITGNIFNATFAYGLIYGRFGLPALGVRGGGYATATTEMLELAVMVALLVRDERRMRAKATGPSMTLRKAITDVAELGIPTGLQFGAEMLAFSTFTALLSGIGKEEIASHQIALNVIRVSFLPGIAVSEAASVLVGRALGQKRLGEADSVAKRALLIAVGFMAVCGVAFAFFGGFIAEFFSSDPTVASITRRLLFVAAFFQVLDAVNIVLRGSLRGAKDVRAVAIIGIAVVWTCVPTSAYLFGKLAGLGALGGWLGFIAETTFSAAFFWRRWSRGSWRANYVTR</sequence>
<keyword evidence="8 11" id="KW-0472">Membrane</keyword>
<comment type="subcellular location">
    <subcellularLocation>
        <location evidence="1">Cell membrane</location>
        <topology evidence="1">Multi-pass membrane protein</topology>
    </subcellularLocation>
</comment>
<feature type="transmembrane region" description="Helical" evidence="11">
    <location>
        <begin position="463"/>
        <end position="484"/>
    </location>
</feature>
<dbReference type="InterPro" id="IPR002528">
    <property type="entry name" value="MATE_fam"/>
</dbReference>
<name>A0A0K1QBI4_9BACT</name>
<reference evidence="12 13" key="1">
    <citation type="submission" date="2015-08" db="EMBL/GenBank/DDBJ databases">
        <authorList>
            <person name="Babu N.S."/>
            <person name="Beckwith C.J."/>
            <person name="Beseler K.G."/>
            <person name="Brison A."/>
            <person name="Carone J.V."/>
            <person name="Caskin T.P."/>
            <person name="Diamond M."/>
            <person name="Durham M.E."/>
            <person name="Foxe J.M."/>
            <person name="Go M."/>
            <person name="Henderson B.A."/>
            <person name="Jones I.B."/>
            <person name="McGettigan J.A."/>
            <person name="Micheletti S.J."/>
            <person name="Nasrallah M.E."/>
            <person name="Ortiz D."/>
            <person name="Piller C.R."/>
            <person name="Privatt S.R."/>
            <person name="Schneider S.L."/>
            <person name="Sharp S."/>
            <person name="Smith T.C."/>
            <person name="Stanton J.D."/>
            <person name="Ullery H.E."/>
            <person name="Wilson R.J."/>
            <person name="Serrano M.G."/>
            <person name="Buck G."/>
            <person name="Lee V."/>
            <person name="Wang Y."/>
            <person name="Carvalho R."/>
            <person name="Voegtly L."/>
            <person name="Shi R."/>
            <person name="Duckworth R."/>
            <person name="Johnson A."/>
            <person name="Loviza R."/>
            <person name="Walstead R."/>
            <person name="Shah Z."/>
            <person name="Kiflezghi M."/>
            <person name="Wade K."/>
            <person name="Ball S.L."/>
            <person name="Bradley K.W."/>
            <person name="Asai D.J."/>
            <person name="Bowman C.A."/>
            <person name="Russell D.A."/>
            <person name="Pope W.H."/>
            <person name="Jacobs-Sera D."/>
            <person name="Hendrix R.W."/>
            <person name="Hatfull G.F."/>
        </authorList>
    </citation>
    <scope>NUCLEOTIDE SEQUENCE [LARGE SCALE GENOMIC DNA]</scope>
    <source>
        <strain evidence="12 13">DSM 27648</strain>
    </source>
</reference>
<feature type="transmembrane region" description="Helical" evidence="11">
    <location>
        <begin position="67"/>
        <end position="84"/>
    </location>
</feature>
<gene>
    <name evidence="12" type="ORF">AKJ09_09772</name>
</gene>
<feature type="transmembrane region" description="Helical" evidence="11">
    <location>
        <begin position="369"/>
        <end position="392"/>
    </location>
</feature>
<protein>
    <recommendedName>
        <fullName evidence="9">Multidrug-efflux transporter</fullName>
    </recommendedName>
</protein>
<keyword evidence="6 11" id="KW-1133">Transmembrane helix</keyword>
<evidence type="ECO:0000313" key="12">
    <source>
        <dbReference type="EMBL" id="AKV03109.1"/>
    </source>
</evidence>
<evidence type="ECO:0000256" key="7">
    <source>
        <dbReference type="ARBA" id="ARBA00023065"/>
    </source>
</evidence>
<dbReference type="KEGG" id="llu:AKJ09_09772"/>
<dbReference type="EMBL" id="CP012333">
    <property type="protein sequence ID" value="AKV03109.1"/>
    <property type="molecule type" value="Genomic_DNA"/>
</dbReference>
<evidence type="ECO:0000256" key="11">
    <source>
        <dbReference type="SAM" id="Phobius"/>
    </source>
</evidence>
<evidence type="ECO:0000256" key="4">
    <source>
        <dbReference type="ARBA" id="ARBA00022475"/>
    </source>
</evidence>
<feature type="transmembrane region" description="Helical" evidence="11">
    <location>
        <begin position="96"/>
        <end position="118"/>
    </location>
</feature>
<feature type="transmembrane region" description="Helical" evidence="11">
    <location>
        <begin position="178"/>
        <end position="200"/>
    </location>
</feature>
<keyword evidence="3" id="KW-0050">Antiport</keyword>
<organism evidence="12 13">
    <name type="scientific">Labilithrix luteola</name>
    <dbReference type="NCBI Taxonomy" id="1391654"/>
    <lineage>
        <taxon>Bacteria</taxon>
        <taxon>Pseudomonadati</taxon>
        <taxon>Myxococcota</taxon>
        <taxon>Polyangia</taxon>
        <taxon>Polyangiales</taxon>
        <taxon>Labilitrichaceae</taxon>
        <taxon>Labilithrix</taxon>
    </lineage>
</organism>
<dbReference type="GO" id="GO:0006811">
    <property type="term" value="P:monoatomic ion transport"/>
    <property type="evidence" value="ECO:0007669"/>
    <property type="project" value="UniProtKB-KW"/>
</dbReference>
<dbReference type="Proteomes" id="UP000064967">
    <property type="component" value="Chromosome"/>
</dbReference>
<keyword evidence="5 11" id="KW-0812">Transmembrane</keyword>
<evidence type="ECO:0000256" key="6">
    <source>
        <dbReference type="ARBA" id="ARBA00022989"/>
    </source>
</evidence>
<dbReference type="PANTHER" id="PTHR43298">
    <property type="entry name" value="MULTIDRUG RESISTANCE PROTEIN NORM-RELATED"/>
    <property type="match status" value="1"/>
</dbReference>
<feature type="transmembrane region" description="Helical" evidence="11">
    <location>
        <begin position="404"/>
        <end position="425"/>
    </location>
</feature>
<feature type="transmembrane region" description="Helical" evidence="11">
    <location>
        <begin position="139"/>
        <end position="158"/>
    </location>
</feature>
<evidence type="ECO:0000256" key="8">
    <source>
        <dbReference type="ARBA" id="ARBA00023136"/>
    </source>
</evidence>
<evidence type="ECO:0000256" key="2">
    <source>
        <dbReference type="ARBA" id="ARBA00022448"/>
    </source>
</evidence>